<dbReference type="OrthoDB" id="9812260at2"/>
<dbReference type="Gene3D" id="3.30.70.270">
    <property type="match status" value="1"/>
</dbReference>
<evidence type="ECO:0000256" key="2">
    <source>
        <dbReference type="ARBA" id="ARBA00034247"/>
    </source>
</evidence>
<protein>
    <recommendedName>
        <fullName evidence="1">diguanylate cyclase</fullName>
        <ecNumber evidence="1">2.7.7.65</ecNumber>
    </recommendedName>
</protein>
<evidence type="ECO:0000313" key="6">
    <source>
        <dbReference type="EMBL" id="RBW51590.1"/>
    </source>
</evidence>
<dbReference type="InterPro" id="IPR011006">
    <property type="entry name" value="CheY-like_superfamily"/>
</dbReference>
<dbReference type="NCBIfam" id="TIGR00254">
    <property type="entry name" value="GGDEF"/>
    <property type="match status" value="1"/>
</dbReference>
<dbReference type="CDD" id="cd01949">
    <property type="entry name" value="GGDEF"/>
    <property type="match status" value="1"/>
</dbReference>
<dbReference type="Gene3D" id="3.40.50.2300">
    <property type="match status" value="1"/>
</dbReference>
<dbReference type="AlphaFoldDB" id="A0A366WNW5"/>
<dbReference type="RefSeq" id="WP_113824944.1">
    <property type="nucleotide sequence ID" value="NZ_QOCE01000045.1"/>
</dbReference>
<sequence>MQGTILVLDGVSTNRIMLKVQLSAAWYRVAQGDRLEGLVPLVRRVRPDLILTAMSLPDGDALDVRAALQLDEELAGIPIIAVTAENDRNANFRALGAGIEDVLSQPYDDVILLARIRSLIRAHTTAEELRIQSGAQPVGMAEPAAGFPTLLPAANIAVVTQSPGTGAIWRARLKGNTRHQLDLHKIDDIQSLLSDRIPDAIIVELCDSETGLRLLADLRARSSTRHAAVIAIPNPANAYLSADALDRGADDVMPAGFCADELVLRLETQLRRRARSESYRDTVRDGLLAALTDPMTGLHNRRFALPELHRIARNAAETGESFAVMLADLDHFKGINDAYGHPVGDKVLVETAHRLRTQLRPTDLIARIGGEEFMIVLPNTTRIEALQIADRLCRRINGEPFEIRGLPEPIQVTTSIGLVLRRSETRSKKIRSNDVPDLIEQADRALYEAKGAGRNQVSMIASAA</sequence>
<evidence type="ECO:0000259" key="4">
    <source>
        <dbReference type="PROSITE" id="PS50110"/>
    </source>
</evidence>
<proteinExistence type="predicted"/>
<dbReference type="GO" id="GO:0043709">
    <property type="term" value="P:cell adhesion involved in single-species biofilm formation"/>
    <property type="evidence" value="ECO:0007669"/>
    <property type="project" value="TreeGrafter"/>
</dbReference>
<dbReference type="SMART" id="SM00448">
    <property type="entry name" value="REC"/>
    <property type="match status" value="1"/>
</dbReference>
<dbReference type="GO" id="GO:0005886">
    <property type="term" value="C:plasma membrane"/>
    <property type="evidence" value="ECO:0007669"/>
    <property type="project" value="TreeGrafter"/>
</dbReference>
<dbReference type="Proteomes" id="UP000252706">
    <property type="component" value="Unassembled WGS sequence"/>
</dbReference>
<dbReference type="Pfam" id="PF00990">
    <property type="entry name" value="GGDEF"/>
    <property type="match status" value="1"/>
</dbReference>
<dbReference type="InterPro" id="IPR029787">
    <property type="entry name" value="Nucleotide_cyclase"/>
</dbReference>
<dbReference type="GO" id="GO:1902201">
    <property type="term" value="P:negative regulation of bacterial-type flagellum-dependent cell motility"/>
    <property type="evidence" value="ECO:0007669"/>
    <property type="project" value="TreeGrafter"/>
</dbReference>
<reference evidence="6 7" key="1">
    <citation type="submission" date="2018-07" db="EMBL/GenBank/DDBJ databases">
        <title>Modular assembly of carbohydrate-degrading microbial communities in the ocean.</title>
        <authorList>
            <person name="Enke T.N."/>
            <person name="Datta M.S."/>
            <person name="Schwartzman J.A."/>
            <person name="Cermak N."/>
            <person name="Schmitz D.A."/>
            <person name="Barrere J."/>
            <person name="Cordero O.X."/>
        </authorList>
    </citation>
    <scope>NUCLEOTIDE SEQUENCE [LARGE SCALE GENOMIC DNA]</scope>
    <source>
        <strain evidence="6 7">C3M10</strain>
    </source>
</reference>
<dbReference type="FunFam" id="3.30.70.270:FF:000001">
    <property type="entry name" value="Diguanylate cyclase domain protein"/>
    <property type="match status" value="1"/>
</dbReference>
<dbReference type="PANTHER" id="PTHR45138:SF9">
    <property type="entry name" value="DIGUANYLATE CYCLASE DGCM-RELATED"/>
    <property type="match status" value="1"/>
</dbReference>
<dbReference type="EC" id="2.7.7.65" evidence="1"/>
<dbReference type="InterPro" id="IPR043128">
    <property type="entry name" value="Rev_trsase/Diguanyl_cyclase"/>
</dbReference>
<evidence type="ECO:0000259" key="5">
    <source>
        <dbReference type="PROSITE" id="PS50887"/>
    </source>
</evidence>
<feature type="domain" description="GGDEF" evidence="5">
    <location>
        <begin position="320"/>
        <end position="462"/>
    </location>
</feature>
<organism evidence="6 7">
    <name type="scientific">Phaeobacter gallaeciensis</name>
    <dbReference type="NCBI Taxonomy" id="60890"/>
    <lineage>
        <taxon>Bacteria</taxon>
        <taxon>Pseudomonadati</taxon>
        <taxon>Pseudomonadota</taxon>
        <taxon>Alphaproteobacteria</taxon>
        <taxon>Rhodobacterales</taxon>
        <taxon>Roseobacteraceae</taxon>
        <taxon>Phaeobacter</taxon>
    </lineage>
</organism>
<evidence type="ECO:0000256" key="3">
    <source>
        <dbReference type="PROSITE-ProRule" id="PRU00169"/>
    </source>
</evidence>
<dbReference type="GO" id="GO:0000160">
    <property type="term" value="P:phosphorelay signal transduction system"/>
    <property type="evidence" value="ECO:0007669"/>
    <property type="project" value="InterPro"/>
</dbReference>
<feature type="domain" description="Response regulatory" evidence="4">
    <location>
        <begin position="4"/>
        <end position="120"/>
    </location>
</feature>
<evidence type="ECO:0000313" key="7">
    <source>
        <dbReference type="Proteomes" id="UP000252706"/>
    </source>
</evidence>
<name>A0A366WNW5_9RHOB</name>
<dbReference type="SMART" id="SM00267">
    <property type="entry name" value="GGDEF"/>
    <property type="match status" value="1"/>
</dbReference>
<dbReference type="EMBL" id="QOCE01000045">
    <property type="protein sequence ID" value="RBW51590.1"/>
    <property type="molecule type" value="Genomic_DNA"/>
</dbReference>
<comment type="caution">
    <text evidence="6">The sequence shown here is derived from an EMBL/GenBank/DDBJ whole genome shotgun (WGS) entry which is preliminary data.</text>
</comment>
<comment type="caution">
    <text evidence="3">Lacks conserved residue(s) required for the propagation of feature annotation.</text>
</comment>
<dbReference type="SUPFAM" id="SSF52172">
    <property type="entry name" value="CheY-like"/>
    <property type="match status" value="2"/>
</dbReference>
<dbReference type="Pfam" id="PF00072">
    <property type="entry name" value="Response_reg"/>
    <property type="match status" value="1"/>
</dbReference>
<evidence type="ECO:0000256" key="1">
    <source>
        <dbReference type="ARBA" id="ARBA00012528"/>
    </source>
</evidence>
<dbReference type="PROSITE" id="PS50110">
    <property type="entry name" value="RESPONSE_REGULATORY"/>
    <property type="match status" value="1"/>
</dbReference>
<dbReference type="SUPFAM" id="SSF55073">
    <property type="entry name" value="Nucleotide cyclase"/>
    <property type="match status" value="1"/>
</dbReference>
<dbReference type="GO" id="GO:0052621">
    <property type="term" value="F:diguanylate cyclase activity"/>
    <property type="evidence" value="ECO:0007669"/>
    <property type="project" value="UniProtKB-EC"/>
</dbReference>
<dbReference type="PANTHER" id="PTHR45138">
    <property type="entry name" value="REGULATORY COMPONENTS OF SENSORY TRANSDUCTION SYSTEM"/>
    <property type="match status" value="1"/>
</dbReference>
<dbReference type="InterPro" id="IPR000160">
    <property type="entry name" value="GGDEF_dom"/>
</dbReference>
<comment type="catalytic activity">
    <reaction evidence="2">
        <text>2 GTP = 3',3'-c-di-GMP + 2 diphosphate</text>
        <dbReference type="Rhea" id="RHEA:24898"/>
        <dbReference type="ChEBI" id="CHEBI:33019"/>
        <dbReference type="ChEBI" id="CHEBI:37565"/>
        <dbReference type="ChEBI" id="CHEBI:58805"/>
        <dbReference type="EC" id="2.7.7.65"/>
    </reaction>
</comment>
<dbReference type="InterPro" id="IPR001789">
    <property type="entry name" value="Sig_transdc_resp-reg_receiver"/>
</dbReference>
<accession>A0A366WNW5</accession>
<gene>
    <name evidence="6" type="ORF">DS909_18550</name>
</gene>
<dbReference type="PROSITE" id="PS50887">
    <property type="entry name" value="GGDEF"/>
    <property type="match status" value="1"/>
</dbReference>
<dbReference type="InterPro" id="IPR050469">
    <property type="entry name" value="Diguanylate_Cyclase"/>
</dbReference>